<dbReference type="eggNOG" id="ENOG50334UX">
    <property type="taxonomic scope" value="Bacteria"/>
</dbReference>
<dbReference type="EMBL" id="AFWV01000005">
    <property type="protein sequence ID" value="EGV19030.1"/>
    <property type="molecule type" value="Genomic_DNA"/>
</dbReference>
<organism evidence="1 2">
    <name type="scientific">Thiocapsa marina 5811</name>
    <dbReference type="NCBI Taxonomy" id="768671"/>
    <lineage>
        <taxon>Bacteria</taxon>
        <taxon>Pseudomonadati</taxon>
        <taxon>Pseudomonadota</taxon>
        <taxon>Gammaproteobacteria</taxon>
        <taxon>Chromatiales</taxon>
        <taxon>Chromatiaceae</taxon>
        <taxon>Thiocapsa</taxon>
    </lineage>
</organism>
<reference evidence="1 2" key="1">
    <citation type="submission" date="2011-06" db="EMBL/GenBank/DDBJ databases">
        <title>The draft genome of Thiocapsa marina 5811.</title>
        <authorList>
            <consortium name="US DOE Joint Genome Institute (JGI-PGF)"/>
            <person name="Lucas S."/>
            <person name="Han J."/>
            <person name="Cheng J.-F."/>
            <person name="Goodwin L."/>
            <person name="Pitluck S."/>
            <person name="Peters L."/>
            <person name="Land M.L."/>
            <person name="Hauser L."/>
            <person name="Vogl K."/>
            <person name="Liu Z."/>
            <person name="Imhoff J."/>
            <person name="Thiel V."/>
            <person name="Frigaard N.-U."/>
            <person name="Bryant D."/>
            <person name="Woyke T.J."/>
        </authorList>
    </citation>
    <scope>NUCLEOTIDE SEQUENCE [LARGE SCALE GENOMIC DNA]</scope>
    <source>
        <strain evidence="1 2">5811</strain>
    </source>
</reference>
<dbReference type="STRING" id="768671.ThimaDRAFT_1834"/>
<sequence>MSLADLMKRRVHRCDNAVMTVTPATPATLEGETGATVATVATVAVIERRRLWMVRHPDGWISHSFTPPITESEVRVWHPDAEEVVEEEEPVVVITEDVVVEEGVVEVVVCHTCDAFERNPINPVGGLGRCRVDAPASRRAGSLWPWSDAAIRCGEYQAAAAHNGACAVS</sequence>
<accession>F9UA82</accession>
<protein>
    <submittedName>
        <fullName evidence="1">Uncharacterized protein</fullName>
    </submittedName>
</protein>
<proteinExistence type="predicted"/>
<name>F9UA82_9GAMM</name>
<evidence type="ECO:0000313" key="2">
    <source>
        <dbReference type="Proteomes" id="UP000005459"/>
    </source>
</evidence>
<dbReference type="Proteomes" id="UP000005459">
    <property type="component" value="Unassembled WGS sequence"/>
</dbReference>
<keyword evidence="2" id="KW-1185">Reference proteome</keyword>
<gene>
    <name evidence="1" type="ORF">ThimaDRAFT_1834</name>
</gene>
<evidence type="ECO:0000313" key="1">
    <source>
        <dbReference type="EMBL" id="EGV19030.1"/>
    </source>
</evidence>
<dbReference type="AlphaFoldDB" id="F9UA82"/>